<evidence type="ECO:0000313" key="3">
    <source>
        <dbReference type="EMBL" id="EMD84926.1"/>
    </source>
</evidence>
<keyword evidence="4" id="KW-1185">Reference proteome</keyword>
<dbReference type="EMBL" id="KB445597">
    <property type="protein sequence ID" value="EMD84926.1"/>
    <property type="molecule type" value="Genomic_DNA"/>
</dbReference>
<organism evidence="3 4">
    <name type="scientific">Cochliobolus heterostrophus (strain C5 / ATCC 48332 / race O)</name>
    <name type="common">Southern corn leaf blight fungus</name>
    <name type="synonym">Bipolaris maydis</name>
    <dbReference type="NCBI Taxonomy" id="701091"/>
    <lineage>
        <taxon>Eukaryota</taxon>
        <taxon>Fungi</taxon>
        <taxon>Dikarya</taxon>
        <taxon>Ascomycota</taxon>
        <taxon>Pezizomycotina</taxon>
        <taxon>Dothideomycetes</taxon>
        <taxon>Pleosporomycetidae</taxon>
        <taxon>Pleosporales</taxon>
        <taxon>Pleosporineae</taxon>
        <taxon>Pleosporaceae</taxon>
        <taxon>Bipolaris</taxon>
    </lineage>
</organism>
<protein>
    <submittedName>
        <fullName evidence="3">Uncharacterized protein</fullName>
    </submittedName>
</protein>
<dbReference type="OrthoDB" id="3687641at2759"/>
<dbReference type="InterPro" id="IPR021765">
    <property type="entry name" value="UstYa-like"/>
</dbReference>
<evidence type="ECO:0000313" key="4">
    <source>
        <dbReference type="Proteomes" id="UP000016936"/>
    </source>
</evidence>
<dbReference type="GO" id="GO:0043386">
    <property type="term" value="P:mycotoxin biosynthetic process"/>
    <property type="evidence" value="ECO:0007669"/>
    <property type="project" value="InterPro"/>
</dbReference>
<dbReference type="STRING" id="701091.M2TT21"/>
<accession>M2TT21</accession>
<dbReference type="PANTHER" id="PTHR33365">
    <property type="entry name" value="YALI0B05434P"/>
    <property type="match status" value="1"/>
</dbReference>
<dbReference type="HOGENOM" id="CLU_897160_0_0_1"/>
<dbReference type="PANTHER" id="PTHR33365:SF4">
    <property type="entry name" value="CYCLOCHLOROTINE BIOSYNTHESIS PROTEIN O"/>
    <property type="match status" value="1"/>
</dbReference>
<name>M2TT21_COCH5</name>
<dbReference type="Proteomes" id="UP000016936">
    <property type="component" value="Unassembled WGS sequence"/>
</dbReference>
<evidence type="ECO:0000256" key="1">
    <source>
        <dbReference type="ARBA" id="ARBA00004685"/>
    </source>
</evidence>
<reference evidence="3 4" key="1">
    <citation type="journal article" date="2012" name="PLoS Pathog.">
        <title>Diverse lifestyles and strategies of plant pathogenesis encoded in the genomes of eighteen Dothideomycetes fungi.</title>
        <authorList>
            <person name="Ohm R.A."/>
            <person name="Feau N."/>
            <person name="Henrissat B."/>
            <person name="Schoch C.L."/>
            <person name="Horwitz B.A."/>
            <person name="Barry K.W."/>
            <person name="Condon B.J."/>
            <person name="Copeland A.C."/>
            <person name="Dhillon B."/>
            <person name="Glaser F."/>
            <person name="Hesse C.N."/>
            <person name="Kosti I."/>
            <person name="LaButti K."/>
            <person name="Lindquist E.A."/>
            <person name="Lucas S."/>
            <person name="Salamov A.A."/>
            <person name="Bradshaw R.E."/>
            <person name="Ciuffetti L."/>
            <person name="Hamelin R.C."/>
            <person name="Kema G.H.J."/>
            <person name="Lawrence C."/>
            <person name="Scott J.A."/>
            <person name="Spatafora J.W."/>
            <person name="Turgeon B.G."/>
            <person name="de Wit P.J.G.M."/>
            <person name="Zhong S."/>
            <person name="Goodwin S.B."/>
            <person name="Grigoriev I.V."/>
        </authorList>
    </citation>
    <scope>NUCLEOTIDE SEQUENCE [LARGE SCALE GENOMIC DNA]</scope>
    <source>
        <strain evidence="4">C5 / ATCC 48332 / race O</strain>
    </source>
</reference>
<evidence type="ECO:0000256" key="2">
    <source>
        <dbReference type="ARBA" id="ARBA00035112"/>
    </source>
</evidence>
<proteinExistence type="inferred from homology"/>
<sequence length="310" mass="36210">MPYISVMFVGVFAGLQLGKMGMEKERLWGAENPDFLPAQVRDELLFSGKVAPIPTYSWTPFVRDEDRNLSQHPWYQPHGDQQEEFFMTKIGQGQGFLITKEDVEKLGKDPSKLVRIPDDWGYGDKVYPASFDISHQLHCIHSLQRAIHQKPHNATHLLDVIDTQHTDHCLWSMYDYMRCHGSLDVMNLKWVEGVPKPVQDLTLQRQCIDVQAILDFQENHDFGHDARIRYMVATEDDYIHPVSPMRKKVRDANLARQRKLLKGKDWLTERKKRFDRAMEEWRETGSIPQTDANVIWTGPGSLHYWHDDEE</sequence>
<comment type="pathway">
    <text evidence="1">Mycotoxin biosynthesis.</text>
</comment>
<gene>
    <name evidence="3" type="ORF">COCHEDRAFT_1219742</name>
</gene>
<dbReference type="OMA" id="HQLHCIH"/>
<comment type="similarity">
    <text evidence="2">Belongs to the ustYa family.</text>
</comment>
<dbReference type="Pfam" id="PF11807">
    <property type="entry name" value="UstYa"/>
    <property type="match status" value="1"/>
</dbReference>
<dbReference type="AlphaFoldDB" id="M2TT21"/>
<reference evidence="4" key="2">
    <citation type="journal article" date="2013" name="PLoS Genet.">
        <title>Comparative genome structure, secondary metabolite, and effector coding capacity across Cochliobolus pathogens.</title>
        <authorList>
            <person name="Condon B.J."/>
            <person name="Leng Y."/>
            <person name="Wu D."/>
            <person name="Bushley K.E."/>
            <person name="Ohm R.A."/>
            <person name="Otillar R."/>
            <person name="Martin J."/>
            <person name="Schackwitz W."/>
            <person name="Grimwood J."/>
            <person name="MohdZainudin N."/>
            <person name="Xue C."/>
            <person name="Wang R."/>
            <person name="Manning V.A."/>
            <person name="Dhillon B."/>
            <person name="Tu Z.J."/>
            <person name="Steffenson B.J."/>
            <person name="Salamov A."/>
            <person name="Sun H."/>
            <person name="Lowry S."/>
            <person name="LaButti K."/>
            <person name="Han J."/>
            <person name="Copeland A."/>
            <person name="Lindquist E."/>
            <person name="Barry K."/>
            <person name="Schmutz J."/>
            <person name="Baker S.E."/>
            <person name="Ciuffetti L.M."/>
            <person name="Grigoriev I.V."/>
            <person name="Zhong S."/>
            <person name="Turgeon B.G."/>
        </authorList>
    </citation>
    <scope>NUCLEOTIDE SEQUENCE [LARGE SCALE GENOMIC DNA]</scope>
    <source>
        <strain evidence="4">C5 / ATCC 48332 / race O</strain>
    </source>
</reference>